<evidence type="ECO:0000256" key="2">
    <source>
        <dbReference type="ARBA" id="ARBA00004123"/>
    </source>
</evidence>
<comment type="subunit">
    <text evidence="5">May form a complex with LTO1.</text>
</comment>
<dbReference type="Pfam" id="PF09811">
    <property type="entry name" value="Yae1_N"/>
    <property type="match status" value="1"/>
</dbReference>
<feature type="region of interest" description="Disordered" evidence="10">
    <location>
        <begin position="90"/>
        <end position="126"/>
    </location>
</feature>
<dbReference type="EMBL" id="AZGZ01000011">
    <property type="protein sequence ID" value="KZZ92301.1"/>
    <property type="molecule type" value="Genomic_DNA"/>
</dbReference>
<dbReference type="InterPro" id="IPR038881">
    <property type="entry name" value="Yae1-like"/>
</dbReference>
<evidence type="ECO:0000313" key="12">
    <source>
        <dbReference type="EMBL" id="KZZ92301.1"/>
    </source>
</evidence>
<evidence type="ECO:0000256" key="4">
    <source>
        <dbReference type="ARBA" id="ARBA00007096"/>
    </source>
</evidence>
<evidence type="ECO:0000256" key="7">
    <source>
        <dbReference type="ARBA" id="ARBA00018400"/>
    </source>
</evidence>
<dbReference type="PANTHER" id="PTHR18829">
    <property type="entry name" value="PROTEIN YAE1 HOMOLOG"/>
    <property type="match status" value="1"/>
</dbReference>
<dbReference type="InterPro" id="IPR019191">
    <property type="entry name" value="Essential_protein_Yae1_N"/>
</dbReference>
<comment type="subcellular location">
    <subcellularLocation>
        <location evidence="3">Cytoplasm</location>
    </subcellularLocation>
    <subcellularLocation>
        <location evidence="2">Nucleus</location>
    </subcellularLocation>
</comment>
<gene>
    <name evidence="12" type="ORF">AAP_02956</name>
</gene>
<keyword evidence="9" id="KW-0539">Nucleus</keyword>
<evidence type="ECO:0000256" key="10">
    <source>
        <dbReference type="SAM" id="MobiDB-lite"/>
    </source>
</evidence>
<proteinExistence type="inferred from homology"/>
<evidence type="ECO:0000256" key="3">
    <source>
        <dbReference type="ARBA" id="ARBA00004496"/>
    </source>
</evidence>
<feature type="compositionally biased region" description="Polar residues" evidence="10">
    <location>
        <begin position="1"/>
        <end position="12"/>
    </location>
</feature>
<accession>A0A167Z858</accession>
<dbReference type="GO" id="GO:0005737">
    <property type="term" value="C:cytoplasm"/>
    <property type="evidence" value="ECO:0007669"/>
    <property type="project" value="UniProtKB-SubCell"/>
</dbReference>
<comment type="function">
    <text evidence="1">The complex LTO1:YAE1 may function as a target specific adapter that probably recruits apo-RPLI1 to the cytosolic iron-sulfur protein assembly (CIA) complex machinery. May be required for biogenesis of the large ribosomal subunit and initiation of translation.</text>
</comment>
<feature type="compositionally biased region" description="Basic and acidic residues" evidence="10">
    <location>
        <begin position="273"/>
        <end position="286"/>
    </location>
</feature>
<evidence type="ECO:0000313" key="13">
    <source>
        <dbReference type="Proteomes" id="UP000242877"/>
    </source>
</evidence>
<dbReference type="Proteomes" id="UP000242877">
    <property type="component" value="Unassembled WGS sequence"/>
</dbReference>
<feature type="region of interest" description="Disordered" evidence="10">
    <location>
        <begin position="271"/>
        <end position="296"/>
    </location>
</feature>
<sequence>MSASLESPSTVQGAEAAETAVAHTSSSPPSPAMSGSQHGDEPTVSALDDIFGSSPSDGGHDELLKEDNPSMHGSASMGAGAAVDVDVTDGTTAPTATAGAGAGSSAHAQDFTFPTQHEPSDLPSVRRQHVTNGYRAGIILAKQEHLQRGFDEGYPFGAKLGLRAGIVKGVLEGLMKSRIEDPQIRKTVIDLKHRAEEELEVSKVFAKAAAAVAPGASEETAAAAAVSAVAAGDKAYEPPAPHVILDEIGDQVITEWEDTINGLLAQVAVANADSDKKKTRGEDKKPTTQTSSALGF</sequence>
<dbReference type="PANTHER" id="PTHR18829:SF0">
    <property type="entry name" value="PROTEIN YAE1 HOMOLOG"/>
    <property type="match status" value="1"/>
</dbReference>
<evidence type="ECO:0000256" key="8">
    <source>
        <dbReference type="ARBA" id="ARBA00022490"/>
    </source>
</evidence>
<feature type="compositionally biased region" description="Polar residues" evidence="10">
    <location>
        <begin position="287"/>
        <end position="296"/>
    </location>
</feature>
<organism evidence="12 13">
    <name type="scientific">Ascosphaera apis ARSEF 7405</name>
    <dbReference type="NCBI Taxonomy" id="392613"/>
    <lineage>
        <taxon>Eukaryota</taxon>
        <taxon>Fungi</taxon>
        <taxon>Dikarya</taxon>
        <taxon>Ascomycota</taxon>
        <taxon>Pezizomycotina</taxon>
        <taxon>Eurotiomycetes</taxon>
        <taxon>Eurotiomycetidae</taxon>
        <taxon>Onygenales</taxon>
        <taxon>Ascosphaeraceae</taxon>
        <taxon>Ascosphaera</taxon>
    </lineage>
</organism>
<feature type="compositionally biased region" description="Basic and acidic residues" evidence="10">
    <location>
        <begin position="58"/>
        <end position="69"/>
    </location>
</feature>
<keyword evidence="13" id="KW-1185">Reference proteome</keyword>
<evidence type="ECO:0000256" key="9">
    <source>
        <dbReference type="ARBA" id="ARBA00023242"/>
    </source>
</evidence>
<evidence type="ECO:0000259" key="11">
    <source>
        <dbReference type="Pfam" id="PF09811"/>
    </source>
</evidence>
<protein>
    <recommendedName>
        <fullName evidence="7">Protein YAE1</fullName>
    </recommendedName>
    <alternativeName>
        <fullName evidence="6">Protein yae1</fullName>
    </alternativeName>
</protein>
<dbReference type="OrthoDB" id="20086at2759"/>
<evidence type="ECO:0000256" key="5">
    <source>
        <dbReference type="ARBA" id="ARBA00011427"/>
    </source>
</evidence>
<name>A0A167Z858_9EURO</name>
<keyword evidence="8" id="KW-0963">Cytoplasm</keyword>
<feature type="domain" description="Essential protein Yae1 N-terminal" evidence="11">
    <location>
        <begin position="133"/>
        <end position="171"/>
    </location>
</feature>
<comment type="similarity">
    <text evidence="4">Belongs to the YAE1 family.</text>
</comment>
<evidence type="ECO:0000256" key="1">
    <source>
        <dbReference type="ARBA" id="ARBA00003836"/>
    </source>
</evidence>
<dbReference type="GO" id="GO:0005634">
    <property type="term" value="C:nucleus"/>
    <property type="evidence" value="ECO:0007669"/>
    <property type="project" value="UniProtKB-SubCell"/>
</dbReference>
<comment type="caution">
    <text evidence="12">The sequence shown here is derived from an EMBL/GenBank/DDBJ whole genome shotgun (WGS) entry which is preliminary data.</text>
</comment>
<dbReference type="VEuPathDB" id="FungiDB:AAP_02956"/>
<feature type="region of interest" description="Disordered" evidence="10">
    <location>
        <begin position="1"/>
        <end position="78"/>
    </location>
</feature>
<dbReference type="AlphaFoldDB" id="A0A167Z858"/>
<feature type="compositionally biased region" description="Low complexity" evidence="10">
    <location>
        <begin position="90"/>
        <end position="108"/>
    </location>
</feature>
<reference evidence="12 13" key="1">
    <citation type="journal article" date="2016" name="Genome Biol. Evol.">
        <title>Divergent and convergent evolution of fungal pathogenicity.</title>
        <authorList>
            <person name="Shang Y."/>
            <person name="Xiao G."/>
            <person name="Zheng P."/>
            <person name="Cen K."/>
            <person name="Zhan S."/>
            <person name="Wang C."/>
        </authorList>
    </citation>
    <scope>NUCLEOTIDE SEQUENCE [LARGE SCALE GENOMIC DNA]</scope>
    <source>
        <strain evidence="12 13">ARSEF 7405</strain>
    </source>
</reference>
<evidence type="ECO:0000256" key="6">
    <source>
        <dbReference type="ARBA" id="ARBA00017286"/>
    </source>
</evidence>